<accession>A0A0J7KLD1</accession>
<feature type="domain" description="CCHC-type" evidence="3">
    <location>
        <begin position="241"/>
        <end position="256"/>
    </location>
</feature>
<keyword evidence="1" id="KW-0479">Metal-binding</keyword>
<dbReference type="GO" id="GO:0003676">
    <property type="term" value="F:nucleic acid binding"/>
    <property type="evidence" value="ECO:0007669"/>
    <property type="project" value="InterPro"/>
</dbReference>
<dbReference type="Pfam" id="PF00098">
    <property type="entry name" value="zf-CCHC"/>
    <property type="match status" value="1"/>
</dbReference>
<protein>
    <submittedName>
        <fullName evidence="4">Gag-pol polyprotein</fullName>
    </submittedName>
</protein>
<keyword evidence="1" id="KW-0863">Zinc-finger</keyword>
<dbReference type="Gene3D" id="4.10.60.10">
    <property type="entry name" value="Zinc finger, CCHC-type"/>
    <property type="match status" value="1"/>
</dbReference>
<dbReference type="PaxDb" id="67767-A0A0J7KLD1"/>
<reference evidence="4 5" key="1">
    <citation type="submission" date="2015-04" db="EMBL/GenBank/DDBJ databases">
        <title>Lasius niger genome sequencing.</title>
        <authorList>
            <person name="Konorov E.A."/>
            <person name="Nikitin M.A."/>
            <person name="Kirill M.V."/>
            <person name="Chang P."/>
        </authorList>
    </citation>
    <scope>NUCLEOTIDE SEQUENCE [LARGE SCALE GENOMIC DNA]</scope>
    <source>
        <tissue evidence="4">Whole</tissue>
    </source>
</reference>
<dbReference type="PROSITE" id="PS50158">
    <property type="entry name" value="ZF_CCHC"/>
    <property type="match status" value="1"/>
</dbReference>
<dbReference type="Proteomes" id="UP000036403">
    <property type="component" value="Unassembled WGS sequence"/>
</dbReference>
<feature type="region of interest" description="Disordered" evidence="2">
    <location>
        <begin position="1"/>
        <end position="39"/>
    </location>
</feature>
<evidence type="ECO:0000256" key="1">
    <source>
        <dbReference type="PROSITE-ProRule" id="PRU00047"/>
    </source>
</evidence>
<organism evidence="4 5">
    <name type="scientific">Lasius niger</name>
    <name type="common">Black garden ant</name>
    <dbReference type="NCBI Taxonomy" id="67767"/>
    <lineage>
        <taxon>Eukaryota</taxon>
        <taxon>Metazoa</taxon>
        <taxon>Ecdysozoa</taxon>
        <taxon>Arthropoda</taxon>
        <taxon>Hexapoda</taxon>
        <taxon>Insecta</taxon>
        <taxon>Pterygota</taxon>
        <taxon>Neoptera</taxon>
        <taxon>Endopterygota</taxon>
        <taxon>Hymenoptera</taxon>
        <taxon>Apocrita</taxon>
        <taxon>Aculeata</taxon>
        <taxon>Formicoidea</taxon>
        <taxon>Formicidae</taxon>
        <taxon>Formicinae</taxon>
        <taxon>Lasius</taxon>
        <taxon>Lasius</taxon>
    </lineage>
</organism>
<dbReference type="GO" id="GO:0008270">
    <property type="term" value="F:zinc ion binding"/>
    <property type="evidence" value="ECO:0007669"/>
    <property type="project" value="UniProtKB-KW"/>
</dbReference>
<evidence type="ECO:0000259" key="3">
    <source>
        <dbReference type="PROSITE" id="PS50158"/>
    </source>
</evidence>
<evidence type="ECO:0000313" key="5">
    <source>
        <dbReference type="Proteomes" id="UP000036403"/>
    </source>
</evidence>
<evidence type="ECO:0000256" key="2">
    <source>
        <dbReference type="SAM" id="MobiDB-lite"/>
    </source>
</evidence>
<keyword evidence="5" id="KW-1185">Reference proteome</keyword>
<comment type="caution">
    <text evidence="4">The sequence shown here is derived from an EMBL/GenBank/DDBJ whole genome shotgun (WGS) entry which is preliminary data.</text>
</comment>
<name>A0A0J7KLD1_LASNI</name>
<sequence>MVLPGARCPINEGEGSPGNRESRVAGPKVDPKGNLGVVRPKLNPRAKRLPKTAAVTITGRSNDFSYKDALMKARREILLADLKIGQTRLRRAANGDYLIEILDADGADKARTLQEKLKILLPEEQATIACPVISGELRFIGLYDTILAEEVAQFIASEGKCDVDEVKVGTFRAMRNGLNMVWAKCPLVAASKIAAKKKVNIGWTCARVELLKARPIQCFRCWGFGHVRFSCSAKVDRSRSCFNCGNEGHSLKDCQRPFRCVVCAAEGRKDSHRTGSAPCEANRQVRPIRTKYGISEAFGPDRREGSVVDSNNEF</sequence>
<keyword evidence="1" id="KW-0862">Zinc</keyword>
<dbReference type="InterPro" id="IPR036875">
    <property type="entry name" value="Znf_CCHC_sf"/>
</dbReference>
<proteinExistence type="predicted"/>
<dbReference type="InterPro" id="IPR001878">
    <property type="entry name" value="Znf_CCHC"/>
</dbReference>
<dbReference type="SMART" id="SM00343">
    <property type="entry name" value="ZnF_C2HC"/>
    <property type="match status" value="2"/>
</dbReference>
<dbReference type="AlphaFoldDB" id="A0A0J7KLD1"/>
<evidence type="ECO:0000313" key="4">
    <source>
        <dbReference type="EMBL" id="KMQ91067.1"/>
    </source>
</evidence>
<gene>
    <name evidence="4" type="ORF">RF55_9108</name>
</gene>
<dbReference type="OrthoDB" id="7554612at2759"/>
<dbReference type="SUPFAM" id="SSF57756">
    <property type="entry name" value="Retrovirus zinc finger-like domains"/>
    <property type="match status" value="1"/>
</dbReference>
<dbReference type="EMBL" id="LBMM01005948">
    <property type="protein sequence ID" value="KMQ91067.1"/>
    <property type="molecule type" value="Genomic_DNA"/>
</dbReference>